<evidence type="ECO:0000313" key="1">
    <source>
        <dbReference type="EMBL" id="SOJ57012.1"/>
    </source>
</evidence>
<keyword evidence="2" id="KW-1185">Reference proteome</keyword>
<proteinExistence type="predicted"/>
<dbReference type="AlphaFoldDB" id="A0A7Z7INS0"/>
<organism evidence="1 2">
    <name type="scientific">Mycobacterium simulans</name>
    <dbReference type="NCBI Taxonomy" id="627089"/>
    <lineage>
        <taxon>Bacteria</taxon>
        <taxon>Bacillati</taxon>
        <taxon>Actinomycetota</taxon>
        <taxon>Actinomycetes</taxon>
        <taxon>Mycobacteriales</taxon>
        <taxon>Mycobacteriaceae</taxon>
        <taxon>Mycobacterium</taxon>
    </lineage>
</organism>
<dbReference type="Proteomes" id="UP000554965">
    <property type="component" value="Unassembled WGS sequence"/>
</dbReference>
<protein>
    <submittedName>
        <fullName evidence="1">Uncharacterized protein</fullName>
    </submittedName>
</protein>
<comment type="caution">
    <text evidence="1">The sequence shown here is derived from an EMBL/GenBank/DDBJ whole genome shotgun (WGS) entry which is preliminary data.</text>
</comment>
<sequence length="84" mass="9052">MIINGTVSRTLSGGRHVDIPFFIETNTGTYSQWGHDTMTLGKNVDLLVQALRDAACEITQAAPVSGPGHLSHHEGLAGSPFFFR</sequence>
<accession>A0A7Z7INS0</accession>
<gene>
    <name evidence="1" type="ORF">MSIMFB_04490</name>
</gene>
<reference evidence="1 2" key="1">
    <citation type="submission" date="2017-10" db="EMBL/GenBank/DDBJ databases">
        <authorList>
            <consortium name="Urmite Genomes"/>
        </authorList>
    </citation>
    <scope>NUCLEOTIDE SEQUENCE [LARGE SCALE GENOMIC DNA]</scope>
    <source>
        <strain evidence="1 2">FB-527</strain>
    </source>
</reference>
<evidence type="ECO:0000313" key="2">
    <source>
        <dbReference type="Proteomes" id="UP000554965"/>
    </source>
</evidence>
<dbReference type="RefSeq" id="WP_186244522.1">
    <property type="nucleotide sequence ID" value="NZ_OCTY01000002.1"/>
</dbReference>
<name>A0A7Z7INS0_9MYCO</name>
<dbReference type="EMBL" id="OCTY01000002">
    <property type="protein sequence ID" value="SOJ57012.1"/>
    <property type="molecule type" value="Genomic_DNA"/>
</dbReference>